<comment type="caution">
    <text evidence="1">The sequence shown here is derived from an EMBL/GenBank/DDBJ whole genome shotgun (WGS) entry which is preliminary data.</text>
</comment>
<dbReference type="RefSeq" id="WP_359987455.1">
    <property type="nucleotide sequence ID" value="NZ_JBEZLS010000026.1"/>
</dbReference>
<organism evidence="1 2">
    <name type="scientific">Streptomyces griseoloalbus</name>
    <dbReference type="NCBI Taxonomy" id="67303"/>
    <lineage>
        <taxon>Bacteria</taxon>
        <taxon>Bacillati</taxon>
        <taxon>Actinomycetota</taxon>
        <taxon>Actinomycetes</taxon>
        <taxon>Kitasatosporales</taxon>
        <taxon>Streptomycetaceae</taxon>
        <taxon>Streptomyces</taxon>
    </lineage>
</organism>
<gene>
    <name evidence="1" type="ORF">AB0D65_29750</name>
</gene>
<dbReference type="Proteomes" id="UP001551582">
    <property type="component" value="Unassembled WGS sequence"/>
</dbReference>
<sequence length="104" mass="11149">MSEPTAPHTVSPSAISLAQMLDPSTPPVVMSVTLTVHGVEVTQEQLLDRYAWDLISSDPQMRAGYENSLRHKLAAAIVERLAPPVTVHVPPSVDDTARPAGVEV</sequence>
<evidence type="ECO:0000313" key="1">
    <source>
        <dbReference type="EMBL" id="MEU9355070.1"/>
    </source>
</evidence>
<evidence type="ECO:0000313" key="2">
    <source>
        <dbReference type="Proteomes" id="UP001551582"/>
    </source>
</evidence>
<name>A0ABV3ED48_9ACTN</name>
<accession>A0ABV3ED48</accession>
<proteinExistence type="predicted"/>
<keyword evidence="2" id="KW-1185">Reference proteome</keyword>
<reference evidence="1 2" key="1">
    <citation type="submission" date="2024-06" db="EMBL/GenBank/DDBJ databases">
        <title>The Natural Products Discovery Center: Release of the First 8490 Sequenced Strains for Exploring Actinobacteria Biosynthetic Diversity.</title>
        <authorList>
            <person name="Kalkreuter E."/>
            <person name="Kautsar S.A."/>
            <person name="Yang D."/>
            <person name="Bader C.D."/>
            <person name="Teijaro C.N."/>
            <person name="Fluegel L."/>
            <person name="Davis C.M."/>
            <person name="Simpson J.R."/>
            <person name="Lauterbach L."/>
            <person name="Steele A.D."/>
            <person name="Gui C."/>
            <person name="Meng S."/>
            <person name="Li G."/>
            <person name="Viehrig K."/>
            <person name="Ye F."/>
            <person name="Su P."/>
            <person name="Kiefer A.F."/>
            <person name="Nichols A."/>
            <person name="Cepeda A.J."/>
            <person name="Yan W."/>
            <person name="Fan B."/>
            <person name="Jiang Y."/>
            <person name="Adhikari A."/>
            <person name="Zheng C.-J."/>
            <person name="Schuster L."/>
            <person name="Cowan T.M."/>
            <person name="Smanski M.J."/>
            <person name="Chevrette M.G."/>
            <person name="De Carvalho L.P.S."/>
            <person name="Shen B."/>
        </authorList>
    </citation>
    <scope>NUCLEOTIDE SEQUENCE [LARGE SCALE GENOMIC DNA]</scope>
    <source>
        <strain evidence="1 2">NPDC048274</strain>
    </source>
</reference>
<protein>
    <submittedName>
        <fullName evidence="1">Uncharacterized protein</fullName>
    </submittedName>
</protein>
<dbReference type="EMBL" id="JBEZLS010000026">
    <property type="protein sequence ID" value="MEU9355070.1"/>
    <property type="molecule type" value="Genomic_DNA"/>
</dbReference>